<keyword evidence="8" id="KW-1185">Reference proteome</keyword>
<sequence length="427" mass="46637">MSFTGETFKLARTSLVARTRMSSIASLRPHALLTATARRSFSTTPSSHLYIQTNLHNDQTHKAIQADGKFYDFRSDTVTAPTDEMFEVMKNASRGDDVFEEDRSTKELEEYVADLCGHEAGLFCSSGTLTNQLGLRTHLSHPPHSVVCDARSHVFLWEAGGIAFHSRASVSPVICENGIHVTAEEIEGNLIDADIHTAPTRVVSLENTLSGLVFPLDEIRKISELARSRGLAMHLDGARLWNAHMATGTPLKDYGAQFDSMSLCLSKGVGAPIGSILVGSHDFIHRARHFRKLFGGGWRQVGGLAAVAKHCIENVVPTMPETHKLTRYLADHLVNMGLELQVPVHTNMVLIDGKNLGLDIQRDLVPVLLRKNVKIGGMRSKSRIVLHHQVDKKAVDTLIEGVREAIQARENADPEQVASATAAAGAA</sequence>
<dbReference type="Pfam" id="PF01212">
    <property type="entry name" value="Beta_elim_lyase"/>
    <property type="match status" value="1"/>
</dbReference>
<keyword evidence="3" id="KW-0663">Pyridoxal phosphate</keyword>
<evidence type="ECO:0000256" key="2">
    <source>
        <dbReference type="ARBA" id="ARBA00006966"/>
    </source>
</evidence>
<dbReference type="FunFam" id="3.40.640.10:FF:000030">
    <property type="entry name" value="Low-specificity L-threonine aldolase"/>
    <property type="match status" value="1"/>
</dbReference>
<dbReference type="InterPro" id="IPR015424">
    <property type="entry name" value="PyrdxlP-dep_Trfase"/>
</dbReference>
<dbReference type="GO" id="GO:0006545">
    <property type="term" value="P:glycine biosynthetic process"/>
    <property type="evidence" value="ECO:0007669"/>
    <property type="project" value="TreeGrafter"/>
</dbReference>
<evidence type="ECO:0000256" key="5">
    <source>
        <dbReference type="PIRSR" id="PIRSR017617-1"/>
    </source>
</evidence>
<accession>A0AAD7UVL5</accession>
<evidence type="ECO:0000313" key="8">
    <source>
        <dbReference type="Proteomes" id="UP001234581"/>
    </source>
</evidence>
<comment type="cofactor">
    <cofactor evidence="1">
        <name>pyridoxal 5'-phosphate</name>
        <dbReference type="ChEBI" id="CHEBI:597326"/>
    </cofactor>
</comment>
<comment type="caution">
    <text evidence="7">The sequence shown here is derived from an EMBL/GenBank/DDBJ whole genome shotgun (WGS) entry which is preliminary data.</text>
</comment>
<dbReference type="InterPro" id="IPR001597">
    <property type="entry name" value="ArAA_b-elim_lyase/Thr_aldolase"/>
</dbReference>
<dbReference type="PANTHER" id="PTHR48097">
    <property type="entry name" value="L-THREONINE ALDOLASE-RELATED"/>
    <property type="match status" value="1"/>
</dbReference>
<evidence type="ECO:0000256" key="4">
    <source>
        <dbReference type="ARBA" id="ARBA00023239"/>
    </source>
</evidence>
<gene>
    <name evidence="7" type="ORF">O0I10_009952</name>
</gene>
<name>A0AAD7UVL5_9FUNG</name>
<comment type="similarity">
    <text evidence="2">Belongs to the threonine aldolase family.</text>
</comment>
<dbReference type="PIRSF" id="PIRSF017617">
    <property type="entry name" value="Thr_aldolase"/>
    <property type="match status" value="1"/>
</dbReference>
<evidence type="ECO:0000256" key="3">
    <source>
        <dbReference type="ARBA" id="ARBA00022898"/>
    </source>
</evidence>
<dbReference type="GeneID" id="83217357"/>
<dbReference type="InterPro" id="IPR015421">
    <property type="entry name" value="PyrdxlP-dep_Trfase_major"/>
</dbReference>
<dbReference type="SUPFAM" id="SSF53383">
    <property type="entry name" value="PLP-dependent transferases"/>
    <property type="match status" value="1"/>
</dbReference>
<dbReference type="NCBIfam" id="NF041359">
    <property type="entry name" value="GntG_guanitoxin"/>
    <property type="match status" value="1"/>
</dbReference>
<reference evidence="7 8" key="1">
    <citation type="submission" date="2023-03" db="EMBL/GenBank/DDBJ databases">
        <title>Genome sequence of Lichtheimia ornata CBS 291.66.</title>
        <authorList>
            <person name="Mohabir J.T."/>
            <person name="Shea T.P."/>
            <person name="Kurbessoian T."/>
            <person name="Berby B."/>
            <person name="Fontaine J."/>
            <person name="Livny J."/>
            <person name="Gnirke A."/>
            <person name="Stajich J.E."/>
            <person name="Cuomo C.A."/>
        </authorList>
    </citation>
    <scope>NUCLEOTIDE SEQUENCE [LARGE SCALE GENOMIC DNA]</scope>
    <source>
        <strain evidence="7">CBS 291.66</strain>
    </source>
</reference>
<dbReference type="RefSeq" id="XP_058339298.1">
    <property type="nucleotide sequence ID" value="XM_058489938.1"/>
</dbReference>
<dbReference type="Gene3D" id="3.90.1150.10">
    <property type="entry name" value="Aspartate Aminotransferase, domain 1"/>
    <property type="match status" value="1"/>
</dbReference>
<dbReference type="Proteomes" id="UP001234581">
    <property type="component" value="Unassembled WGS sequence"/>
</dbReference>
<dbReference type="InterPro" id="IPR015422">
    <property type="entry name" value="PyrdxlP-dep_Trfase_small"/>
</dbReference>
<proteinExistence type="inferred from homology"/>
<dbReference type="InterPro" id="IPR023603">
    <property type="entry name" value="Low_specificity_L-TA-like"/>
</dbReference>
<feature type="domain" description="Aromatic amino acid beta-eliminating lyase/threonine aldolase" evidence="6">
    <location>
        <begin position="72"/>
        <end position="352"/>
    </location>
</feature>
<dbReference type="GO" id="GO:0005829">
    <property type="term" value="C:cytosol"/>
    <property type="evidence" value="ECO:0007669"/>
    <property type="project" value="TreeGrafter"/>
</dbReference>
<feature type="modified residue" description="N6-(pyridoxal phosphate)lysine" evidence="5">
    <location>
        <position position="267"/>
    </location>
</feature>
<dbReference type="Gene3D" id="3.40.640.10">
    <property type="entry name" value="Type I PLP-dependent aspartate aminotransferase-like (Major domain)"/>
    <property type="match status" value="1"/>
</dbReference>
<protein>
    <recommendedName>
        <fullName evidence="6">Aromatic amino acid beta-eliminating lyase/threonine aldolase domain-containing protein</fullName>
    </recommendedName>
</protein>
<dbReference type="GO" id="GO:0008732">
    <property type="term" value="F:L-allo-threonine aldolase activity"/>
    <property type="evidence" value="ECO:0007669"/>
    <property type="project" value="TreeGrafter"/>
</dbReference>
<organism evidence="7 8">
    <name type="scientific">Lichtheimia ornata</name>
    <dbReference type="NCBI Taxonomy" id="688661"/>
    <lineage>
        <taxon>Eukaryota</taxon>
        <taxon>Fungi</taxon>
        <taxon>Fungi incertae sedis</taxon>
        <taxon>Mucoromycota</taxon>
        <taxon>Mucoromycotina</taxon>
        <taxon>Mucoromycetes</taxon>
        <taxon>Mucorales</taxon>
        <taxon>Lichtheimiaceae</taxon>
        <taxon>Lichtheimia</taxon>
    </lineage>
</organism>
<dbReference type="EMBL" id="JARTCD010000062">
    <property type="protein sequence ID" value="KAJ8654384.1"/>
    <property type="molecule type" value="Genomic_DNA"/>
</dbReference>
<evidence type="ECO:0000313" key="7">
    <source>
        <dbReference type="EMBL" id="KAJ8654384.1"/>
    </source>
</evidence>
<evidence type="ECO:0000256" key="1">
    <source>
        <dbReference type="ARBA" id="ARBA00001933"/>
    </source>
</evidence>
<keyword evidence="4" id="KW-0456">Lyase</keyword>
<evidence type="ECO:0000259" key="6">
    <source>
        <dbReference type="Pfam" id="PF01212"/>
    </source>
</evidence>
<dbReference type="PANTHER" id="PTHR48097:SF9">
    <property type="entry name" value="L-THREONINE ALDOLASE"/>
    <property type="match status" value="1"/>
</dbReference>
<dbReference type="AlphaFoldDB" id="A0AAD7UVL5"/>
<dbReference type="GO" id="GO:0006567">
    <property type="term" value="P:L-threonine catabolic process"/>
    <property type="evidence" value="ECO:0007669"/>
    <property type="project" value="TreeGrafter"/>
</dbReference>